<name>A0A1A9WTI3_9MUSC</name>
<evidence type="ECO:0000313" key="3">
    <source>
        <dbReference type="Proteomes" id="UP000091820"/>
    </source>
</evidence>
<keyword evidence="1" id="KW-0812">Transmembrane</keyword>
<dbReference type="VEuPathDB" id="VectorBase:GBRI031417"/>
<organism evidence="2 3">
    <name type="scientific">Glossina brevipalpis</name>
    <dbReference type="NCBI Taxonomy" id="37001"/>
    <lineage>
        <taxon>Eukaryota</taxon>
        <taxon>Metazoa</taxon>
        <taxon>Ecdysozoa</taxon>
        <taxon>Arthropoda</taxon>
        <taxon>Hexapoda</taxon>
        <taxon>Insecta</taxon>
        <taxon>Pterygota</taxon>
        <taxon>Neoptera</taxon>
        <taxon>Endopterygota</taxon>
        <taxon>Diptera</taxon>
        <taxon>Brachycera</taxon>
        <taxon>Muscomorpha</taxon>
        <taxon>Hippoboscoidea</taxon>
        <taxon>Glossinidae</taxon>
        <taxon>Glossina</taxon>
    </lineage>
</organism>
<proteinExistence type="predicted"/>
<accession>A0A1A9WTI3</accession>
<protein>
    <submittedName>
        <fullName evidence="2">Uncharacterized protein</fullName>
    </submittedName>
</protein>
<sequence length="130" mass="15477">MKYLSMIYDMQYISRRQSSTLNSVLNKLQLNVTNFATRVVCASVSVKRYWLKILNYLISLYNNHLKFIKLPFLSKSKHLLSLIFKLSFFTISVMLLLLLFIQDDNPKVSCICFLFWKSGSRWTEFHIRLH</sequence>
<dbReference type="Proteomes" id="UP000091820">
    <property type="component" value="Unassembled WGS sequence"/>
</dbReference>
<keyword evidence="1" id="KW-1133">Transmembrane helix</keyword>
<reference evidence="2" key="2">
    <citation type="submission" date="2020-05" db="UniProtKB">
        <authorList>
            <consortium name="EnsemblMetazoa"/>
        </authorList>
    </citation>
    <scope>IDENTIFICATION</scope>
    <source>
        <strain evidence="2">IAEA</strain>
    </source>
</reference>
<dbReference type="EnsemblMetazoa" id="GBRI031417-RA">
    <property type="protein sequence ID" value="GBRI031417-PA"/>
    <property type="gene ID" value="GBRI031417"/>
</dbReference>
<keyword evidence="1" id="KW-0472">Membrane</keyword>
<reference evidence="3" key="1">
    <citation type="submission" date="2014-03" db="EMBL/GenBank/DDBJ databases">
        <authorList>
            <person name="Aksoy S."/>
            <person name="Warren W."/>
            <person name="Wilson R.K."/>
        </authorList>
    </citation>
    <scope>NUCLEOTIDE SEQUENCE [LARGE SCALE GENOMIC DNA]</scope>
    <source>
        <strain evidence="3">IAEA</strain>
    </source>
</reference>
<feature type="transmembrane region" description="Helical" evidence="1">
    <location>
        <begin position="79"/>
        <end position="101"/>
    </location>
</feature>
<evidence type="ECO:0000313" key="2">
    <source>
        <dbReference type="EnsemblMetazoa" id="GBRI031417-PA"/>
    </source>
</evidence>
<keyword evidence="3" id="KW-1185">Reference proteome</keyword>
<dbReference type="AlphaFoldDB" id="A0A1A9WTI3"/>
<evidence type="ECO:0000256" key="1">
    <source>
        <dbReference type="SAM" id="Phobius"/>
    </source>
</evidence>